<dbReference type="AlphaFoldDB" id="A0A178LLA8"/>
<protein>
    <recommendedName>
        <fullName evidence="3">Immunity protein 31</fullName>
    </recommendedName>
</protein>
<reference evidence="1 2" key="1">
    <citation type="submission" date="2016-04" db="EMBL/GenBank/DDBJ databases">
        <title>Draft Genome Sequences of Staphylococcus capitis Strain H36, S. capitis Strain H65, S. cohnii Strain H62, S. hominis Strain H69, Mycobacterium iranicum Strain H39, Plantibacter sp. Strain H53, Pseudomonas oryzihabitans Strain H72, and Microbacterium sp. Strain H83, isolated from residential settings.</title>
        <authorList>
            <person name="Lymperopoulou D."/>
            <person name="Adams R.I."/>
            <person name="Lindow S."/>
            <person name="Coil D.A."/>
            <person name="Jospin G."/>
            <person name="Eisen J.A."/>
        </authorList>
    </citation>
    <scope>NUCLEOTIDE SEQUENCE [LARGE SCALE GENOMIC DNA]</scope>
    <source>
        <strain evidence="1 2">H72</strain>
    </source>
</reference>
<evidence type="ECO:0000313" key="1">
    <source>
        <dbReference type="EMBL" id="OAN31664.1"/>
    </source>
</evidence>
<accession>A0A178LLA8</accession>
<proteinExistence type="predicted"/>
<evidence type="ECO:0000313" key="2">
    <source>
        <dbReference type="Proteomes" id="UP000078356"/>
    </source>
</evidence>
<name>A0A178LLA8_9PSED</name>
<comment type="caution">
    <text evidence="1">The sequence shown here is derived from an EMBL/GenBank/DDBJ whole genome shotgun (WGS) entry which is preliminary data.</text>
</comment>
<sequence length="71" mass="8106">MAETIGFFQEVEICNADHEHYGKRGVILGISEEGERLFGYAILIHGMKTTTYFEPTDLAVTGTEFPREQFY</sequence>
<organism evidence="1 2">
    <name type="scientific">Pseudomonas oryzihabitans</name>
    <dbReference type="NCBI Taxonomy" id="47885"/>
    <lineage>
        <taxon>Bacteria</taxon>
        <taxon>Pseudomonadati</taxon>
        <taxon>Pseudomonadota</taxon>
        <taxon>Gammaproteobacteria</taxon>
        <taxon>Pseudomonadales</taxon>
        <taxon>Pseudomonadaceae</taxon>
        <taxon>Pseudomonas</taxon>
    </lineage>
</organism>
<gene>
    <name evidence="1" type="ORF">A4V15_11420</name>
</gene>
<dbReference type="RefSeq" id="WP_064306878.1">
    <property type="nucleotide sequence ID" value="NZ_LWCR01000003.1"/>
</dbReference>
<evidence type="ECO:0008006" key="3">
    <source>
        <dbReference type="Google" id="ProtNLM"/>
    </source>
</evidence>
<dbReference type="EMBL" id="LWCR01000003">
    <property type="protein sequence ID" value="OAN31664.1"/>
    <property type="molecule type" value="Genomic_DNA"/>
</dbReference>
<dbReference type="OrthoDB" id="4241081at2"/>
<dbReference type="Proteomes" id="UP000078356">
    <property type="component" value="Unassembled WGS sequence"/>
</dbReference>